<comment type="caution">
    <text evidence="1">The sequence shown here is derived from an EMBL/GenBank/DDBJ whole genome shotgun (WGS) entry which is preliminary data.</text>
</comment>
<protein>
    <submittedName>
        <fullName evidence="1">Uncharacterized protein</fullName>
    </submittedName>
</protein>
<dbReference type="EMBL" id="JAVREZ010000006">
    <property type="protein sequence ID" value="MDT0482365.1"/>
    <property type="molecule type" value="Genomic_DNA"/>
</dbReference>
<dbReference type="Proteomes" id="UP001183824">
    <property type="component" value="Unassembled WGS sequence"/>
</dbReference>
<sequence length="45" mass="5092">MTELPRRQLQTLAYLPAPSHPVHHDQLVTELPFPVEVDLDALVGF</sequence>
<reference evidence="2" key="1">
    <citation type="submission" date="2023-07" db="EMBL/GenBank/DDBJ databases">
        <title>30 novel species of actinomycetes from the DSMZ collection.</title>
        <authorList>
            <person name="Nouioui I."/>
        </authorList>
    </citation>
    <scope>NUCLEOTIDE SEQUENCE [LARGE SCALE GENOMIC DNA]</scope>
    <source>
        <strain evidence="2">DSM 41640</strain>
    </source>
</reference>
<organism evidence="1 2">
    <name type="scientific">Streptomyces doebereineriae</name>
    <dbReference type="NCBI Taxonomy" id="3075528"/>
    <lineage>
        <taxon>Bacteria</taxon>
        <taxon>Bacillati</taxon>
        <taxon>Actinomycetota</taxon>
        <taxon>Actinomycetes</taxon>
        <taxon>Kitasatosporales</taxon>
        <taxon>Streptomycetaceae</taxon>
        <taxon>Streptomyces</taxon>
    </lineage>
</organism>
<proteinExistence type="predicted"/>
<evidence type="ECO:0000313" key="1">
    <source>
        <dbReference type="EMBL" id="MDT0482365.1"/>
    </source>
</evidence>
<name>A0ABU2VAT8_9ACTN</name>
<evidence type="ECO:0000313" key="2">
    <source>
        <dbReference type="Proteomes" id="UP001183824"/>
    </source>
</evidence>
<dbReference type="RefSeq" id="WP_311715636.1">
    <property type="nucleotide sequence ID" value="NZ_JAVREZ010000006.1"/>
</dbReference>
<accession>A0ABU2VAT8</accession>
<keyword evidence="2" id="KW-1185">Reference proteome</keyword>
<gene>
    <name evidence="1" type="ORF">RNB18_19535</name>
</gene>